<feature type="signal peptide" evidence="2">
    <location>
        <begin position="1"/>
        <end position="31"/>
    </location>
</feature>
<sequence>MDFTHSSSFRRIAVLFIALIGLVMFSAQASAQPFEPTTTTLQASPTTATVGQQVVLTATVSCPGFAPGGLGVTFFDGSELLDTVPVDANGQASLTTSFATEGPHTITASYNGDENCGASNTTTTVDVSAEPTPPAPAPEPCGCGLININVFSNNANGREAA</sequence>
<reference evidence="5" key="1">
    <citation type="journal article" date="2019" name="Int. J. Syst. Evol. Microbiol.">
        <title>The Global Catalogue of Microorganisms (GCM) 10K type strain sequencing project: providing services to taxonomists for standard genome sequencing and annotation.</title>
        <authorList>
            <consortium name="The Broad Institute Genomics Platform"/>
            <consortium name="The Broad Institute Genome Sequencing Center for Infectious Disease"/>
            <person name="Wu L."/>
            <person name="Ma J."/>
        </authorList>
    </citation>
    <scope>NUCLEOTIDE SEQUENCE [LARGE SCALE GENOMIC DNA]</scope>
    <source>
        <strain evidence="5">JCM 16221</strain>
    </source>
</reference>
<keyword evidence="5" id="KW-1185">Reference proteome</keyword>
<feature type="chain" id="PRO_5046068097" description="Bacterial Ig-like domain-containing protein" evidence="2">
    <location>
        <begin position="32"/>
        <end position="161"/>
    </location>
</feature>
<dbReference type="Proteomes" id="UP001501218">
    <property type="component" value="Unassembled WGS sequence"/>
</dbReference>
<feature type="domain" description="Bacterial Ig-like" evidence="3">
    <location>
        <begin position="41"/>
        <end position="127"/>
    </location>
</feature>
<organism evidence="4 5">
    <name type="scientific">Saccharopolyspora halophila</name>
    <dbReference type="NCBI Taxonomy" id="405551"/>
    <lineage>
        <taxon>Bacteria</taxon>
        <taxon>Bacillati</taxon>
        <taxon>Actinomycetota</taxon>
        <taxon>Actinomycetes</taxon>
        <taxon>Pseudonocardiales</taxon>
        <taxon>Pseudonocardiaceae</taxon>
        <taxon>Saccharopolyspora</taxon>
    </lineage>
</organism>
<evidence type="ECO:0000313" key="5">
    <source>
        <dbReference type="Proteomes" id="UP001501218"/>
    </source>
</evidence>
<evidence type="ECO:0000256" key="1">
    <source>
        <dbReference type="SAM" id="MobiDB-lite"/>
    </source>
</evidence>
<accession>A0ABP5TS39</accession>
<name>A0ABP5TS39_9PSEU</name>
<protein>
    <recommendedName>
        <fullName evidence="3">Bacterial Ig-like domain-containing protein</fullName>
    </recommendedName>
</protein>
<comment type="caution">
    <text evidence="4">The sequence shown here is derived from an EMBL/GenBank/DDBJ whole genome shotgun (WGS) entry which is preliminary data.</text>
</comment>
<dbReference type="EMBL" id="BAAARA010000018">
    <property type="protein sequence ID" value="GAA2357721.1"/>
    <property type="molecule type" value="Genomic_DNA"/>
</dbReference>
<evidence type="ECO:0000259" key="3">
    <source>
        <dbReference type="Pfam" id="PF16640"/>
    </source>
</evidence>
<proteinExistence type="predicted"/>
<dbReference type="InterPro" id="IPR032109">
    <property type="entry name" value="Big_3_5"/>
</dbReference>
<dbReference type="Pfam" id="PF16640">
    <property type="entry name" value="Big_3_5"/>
    <property type="match status" value="1"/>
</dbReference>
<evidence type="ECO:0000313" key="4">
    <source>
        <dbReference type="EMBL" id="GAA2357721.1"/>
    </source>
</evidence>
<keyword evidence="2" id="KW-0732">Signal</keyword>
<gene>
    <name evidence="4" type="ORF">GCM10009854_40120</name>
</gene>
<dbReference type="InterPro" id="IPR013783">
    <property type="entry name" value="Ig-like_fold"/>
</dbReference>
<evidence type="ECO:0000256" key="2">
    <source>
        <dbReference type="SAM" id="SignalP"/>
    </source>
</evidence>
<feature type="compositionally biased region" description="Polar residues" evidence="1">
    <location>
        <begin position="114"/>
        <end position="126"/>
    </location>
</feature>
<feature type="region of interest" description="Disordered" evidence="1">
    <location>
        <begin position="114"/>
        <end position="136"/>
    </location>
</feature>
<dbReference type="Gene3D" id="2.60.40.10">
    <property type="entry name" value="Immunoglobulins"/>
    <property type="match status" value="1"/>
</dbReference>